<accession>A0ABX1F8Y8</accession>
<dbReference type="EMBL" id="VSRL01000001">
    <property type="protein sequence ID" value="NKE55367.1"/>
    <property type="molecule type" value="Genomic_DNA"/>
</dbReference>
<sequence>MSNDVIPPCAAGLDLRPDELRAACLALVAQLVGGTFEDEWLVKRLLTFHIPDPDELLRGGEGARTL</sequence>
<comment type="caution">
    <text evidence="1">The sequence shown here is derived from an EMBL/GenBank/DDBJ whole genome shotgun (WGS) entry which is preliminary data.</text>
</comment>
<dbReference type="Proteomes" id="UP001515943">
    <property type="component" value="Unassembled WGS sequence"/>
</dbReference>
<proteinExistence type="predicted"/>
<keyword evidence="2" id="KW-1185">Reference proteome</keyword>
<gene>
    <name evidence="1" type="ORF">FXN61_00400</name>
</gene>
<organism evidence="1 2">
    <name type="scientific">Lentzea indica</name>
    <dbReference type="NCBI Taxonomy" id="2604800"/>
    <lineage>
        <taxon>Bacteria</taxon>
        <taxon>Bacillati</taxon>
        <taxon>Actinomycetota</taxon>
        <taxon>Actinomycetes</taxon>
        <taxon>Pseudonocardiales</taxon>
        <taxon>Pseudonocardiaceae</taxon>
        <taxon>Lentzea</taxon>
    </lineage>
</organism>
<dbReference type="RefSeq" id="WP_167969209.1">
    <property type="nucleotide sequence ID" value="NZ_VSRL01000001.1"/>
</dbReference>
<evidence type="ECO:0000313" key="2">
    <source>
        <dbReference type="Proteomes" id="UP001515943"/>
    </source>
</evidence>
<evidence type="ECO:0000313" key="1">
    <source>
        <dbReference type="EMBL" id="NKE55367.1"/>
    </source>
</evidence>
<reference evidence="1 2" key="1">
    <citation type="submission" date="2019-08" db="EMBL/GenBank/DDBJ databases">
        <title>Lentzea from Indian Himalayas.</title>
        <authorList>
            <person name="Mandal S."/>
            <person name="Mallick Gupta A."/>
            <person name="Maiti P.K."/>
            <person name="Sarkar J."/>
            <person name="Mandal S."/>
        </authorList>
    </citation>
    <scope>NUCLEOTIDE SEQUENCE [LARGE SCALE GENOMIC DNA]</scope>
    <source>
        <strain evidence="1 2">PSKA42</strain>
    </source>
</reference>
<protein>
    <submittedName>
        <fullName evidence="1">Uncharacterized protein</fullName>
    </submittedName>
</protein>
<name>A0ABX1F8Y8_9PSEU</name>